<dbReference type="GeneID" id="27898573"/>
<dbReference type="SUPFAM" id="SSF54373">
    <property type="entry name" value="FAD-linked reductases, C-terminal domain"/>
    <property type="match status" value="1"/>
</dbReference>
<protein>
    <submittedName>
        <fullName evidence="6">FAD_binding_3-domain-containing protein</fullName>
    </submittedName>
</protein>
<evidence type="ECO:0000256" key="4">
    <source>
        <dbReference type="ARBA" id="ARBA00023002"/>
    </source>
</evidence>
<dbReference type="GO" id="GO:0071949">
    <property type="term" value="F:FAD binding"/>
    <property type="evidence" value="ECO:0007669"/>
    <property type="project" value="InterPro"/>
</dbReference>
<evidence type="ECO:0000256" key="1">
    <source>
        <dbReference type="ARBA" id="ARBA00001974"/>
    </source>
</evidence>
<evidence type="ECO:0000256" key="3">
    <source>
        <dbReference type="ARBA" id="ARBA00022827"/>
    </source>
</evidence>
<keyword evidence="7" id="KW-1185">Reference proteome</keyword>
<dbReference type="RefSeq" id="XP_016759352.1">
    <property type="nucleotide sequence ID" value="XM_016901436.1"/>
</dbReference>
<dbReference type="Gene3D" id="3.40.30.120">
    <property type="match status" value="1"/>
</dbReference>
<dbReference type="PRINTS" id="PR00420">
    <property type="entry name" value="RNGMNOXGNASE"/>
</dbReference>
<dbReference type="InterPro" id="IPR050641">
    <property type="entry name" value="RIFMO-like"/>
</dbReference>
<keyword evidence="4" id="KW-0560">Oxidoreductase</keyword>
<dbReference type="eggNOG" id="KOG3855">
    <property type="taxonomic scope" value="Eukaryota"/>
</dbReference>
<gene>
    <name evidence="6" type="ORF">SEPMUDRAFT_118529</name>
</gene>
<evidence type="ECO:0000259" key="5">
    <source>
        <dbReference type="Pfam" id="PF01494"/>
    </source>
</evidence>
<dbReference type="HOGENOM" id="CLU_009665_20_4_1"/>
<keyword evidence="3" id="KW-0274">FAD</keyword>
<reference evidence="6 7" key="1">
    <citation type="journal article" date="2012" name="PLoS Pathog.">
        <title>Diverse lifestyles and strategies of plant pathogenesis encoded in the genomes of eighteen Dothideomycetes fungi.</title>
        <authorList>
            <person name="Ohm R.A."/>
            <person name="Feau N."/>
            <person name="Henrissat B."/>
            <person name="Schoch C.L."/>
            <person name="Horwitz B.A."/>
            <person name="Barry K.W."/>
            <person name="Condon B.J."/>
            <person name="Copeland A.C."/>
            <person name="Dhillon B."/>
            <person name="Glaser F."/>
            <person name="Hesse C.N."/>
            <person name="Kosti I."/>
            <person name="LaButti K."/>
            <person name="Lindquist E.A."/>
            <person name="Lucas S."/>
            <person name="Salamov A.A."/>
            <person name="Bradshaw R.E."/>
            <person name="Ciuffetti L."/>
            <person name="Hamelin R.C."/>
            <person name="Kema G.H.J."/>
            <person name="Lawrence C."/>
            <person name="Scott J.A."/>
            <person name="Spatafora J.W."/>
            <person name="Turgeon B.G."/>
            <person name="de Wit P.J.G.M."/>
            <person name="Zhong S."/>
            <person name="Goodwin S.B."/>
            <person name="Grigoriev I.V."/>
        </authorList>
    </citation>
    <scope>NUCLEOTIDE SEQUENCE [LARGE SCALE GENOMIC DNA]</scope>
    <source>
        <strain evidence="6 7">SO2202</strain>
    </source>
</reference>
<dbReference type="PANTHER" id="PTHR43004">
    <property type="entry name" value="TRK SYSTEM POTASSIUM UPTAKE PROTEIN"/>
    <property type="match status" value="1"/>
</dbReference>
<dbReference type="InterPro" id="IPR036188">
    <property type="entry name" value="FAD/NAD-bd_sf"/>
</dbReference>
<proteinExistence type="predicted"/>
<accession>M3CDX7</accession>
<evidence type="ECO:0000313" key="6">
    <source>
        <dbReference type="EMBL" id="EMF11231.1"/>
    </source>
</evidence>
<dbReference type="AlphaFoldDB" id="M3CDX7"/>
<dbReference type="Gene3D" id="3.50.50.60">
    <property type="entry name" value="FAD/NAD(P)-binding domain"/>
    <property type="match status" value="1"/>
</dbReference>
<dbReference type="OrthoDB" id="10016252at2759"/>
<dbReference type="Proteomes" id="UP000016931">
    <property type="component" value="Unassembled WGS sequence"/>
</dbReference>
<evidence type="ECO:0000256" key="2">
    <source>
        <dbReference type="ARBA" id="ARBA00022630"/>
    </source>
</evidence>
<dbReference type="PANTHER" id="PTHR43004:SF19">
    <property type="entry name" value="BINDING MONOOXYGENASE, PUTATIVE (JCVI)-RELATED"/>
    <property type="match status" value="1"/>
</dbReference>
<dbReference type="SUPFAM" id="SSF51905">
    <property type="entry name" value="FAD/NAD(P)-binding domain"/>
    <property type="match status" value="1"/>
</dbReference>
<dbReference type="STRING" id="692275.M3CDX7"/>
<keyword evidence="2" id="KW-0285">Flavoprotein</keyword>
<organism evidence="6 7">
    <name type="scientific">Sphaerulina musiva (strain SO2202)</name>
    <name type="common">Poplar stem canker fungus</name>
    <name type="synonym">Septoria musiva</name>
    <dbReference type="NCBI Taxonomy" id="692275"/>
    <lineage>
        <taxon>Eukaryota</taxon>
        <taxon>Fungi</taxon>
        <taxon>Dikarya</taxon>
        <taxon>Ascomycota</taxon>
        <taxon>Pezizomycotina</taxon>
        <taxon>Dothideomycetes</taxon>
        <taxon>Dothideomycetidae</taxon>
        <taxon>Mycosphaerellales</taxon>
        <taxon>Mycosphaerellaceae</taxon>
        <taxon>Sphaerulina</taxon>
    </lineage>
</organism>
<dbReference type="InterPro" id="IPR002938">
    <property type="entry name" value="FAD-bd"/>
</dbReference>
<dbReference type="Gene3D" id="3.30.9.10">
    <property type="entry name" value="D-Amino Acid Oxidase, subunit A, domain 2"/>
    <property type="match status" value="1"/>
</dbReference>
<dbReference type="GO" id="GO:0016709">
    <property type="term" value="F:oxidoreductase activity, acting on paired donors, with incorporation or reduction of molecular oxygen, NAD(P)H as one donor, and incorporation of one atom of oxygen"/>
    <property type="evidence" value="ECO:0007669"/>
    <property type="project" value="UniProtKB-ARBA"/>
</dbReference>
<dbReference type="OMA" id="FHSDERQ"/>
<comment type="cofactor">
    <cofactor evidence="1">
        <name>FAD</name>
        <dbReference type="ChEBI" id="CHEBI:57692"/>
    </cofactor>
</comment>
<feature type="domain" description="FAD-binding" evidence="5">
    <location>
        <begin position="12"/>
        <end position="349"/>
    </location>
</feature>
<dbReference type="Pfam" id="PF01494">
    <property type="entry name" value="FAD_binding_3"/>
    <property type="match status" value="1"/>
</dbReference>
<evidence type="ECO:0000313" key="7">
    <source>
        <dbReference type="Proteomes" id="UP000016931"/>
    </source>
</evidence>
<name>M3CDX7_SPHMS</name>
<dbReference type="EMBL" id="KB456266">
    <property type="protein sequence ID" value="EMF11231.1"/>
    <property type="molecule type" value="Genomic_DNA"/>
</dbReference>
<sequence>MGSLPVVQDEQVDVVIVGGGPTGLLTAMLLRQLGNSVSVIDPKSGPLKLGRADALNARTQQYLQVAGVLKELREKGIECNTSSTFEAGVFKSRQSHWWTGLEHCLHKCFLMIGQPDVEAALEKQLDTPVHYAETATSIAENSEGVTVTTNLGRTIRAQYAVGADGARSMVRTSLGISFTGTKPGMTWAVLDTFIDTDFPLCPEIITFQLNEQSRVSWIPRERGMARFYVLLDGEITQEKAEISIREHMAPHRVEFVKTEWFSTFEIKERIASSFVSKEGQGRILLGGDAAHVHAVNGGQGLNTGIADAMALAWRLSLATKADAVSSEAASALVKSYDIERRTVAQDVINVAARLVRETMNTAKEYVGYIEKSAGYITGMGVAYDAIGSPLVTESEQGIWKAGRRCPDVVLQSAEQTEPQRLYSTVRYGKFLVISLGGPLQNSWSEFQDKVKPYCIVPTGQSLSGAVKSGAPTFECEQVKPDEKLVVVVRPDMYIGYVGTEEDSKSFLSKSLRG</sequence>